<gene>
    <name evidence="3" type="ORF">D5018_18320</name>
</gene>
<dbReference type="InterPro" id="IPR027417">
    <property type="entry name" value="P-loop_NTPase"/>
</dbReference>
<dbReference type="Proteomes" id="UP000281474">
    <property type="component" value="Unassembled WGS sequence"/>
</dbReference>
<dbReference type="GO" id="GO:0005524">
    <property type="term" value="F:ATP binding"/>
    <property type="evidence" value="ECO:0007669"/>
    <property type="project" value="InterPro"/>
</dbReference>
<evidence type="ECO:0000313" key="4">
    <source>
        <dbReference type="Proteomes" id="UP000281474"/>
    </source>
</evidence>
<proteinExistence type="predicted"/>
<feature type="coiled-coil region" evidence="1">
    <location>
        <begin position="1154"/>
        <end position="1181"/>
    </location>
</feature>
<evidence type="ECO:0000259" key="2">
    <source>
        <dbReference type="Pfam" id="PF00004"/>
    </source>
</evidence>
<dbReference type="RefSeq" id="WP_121840440.1">
    <property type="nucleotide sequence ID" value="NZ_ML014835.1"/>
</dbReference>
<name>A0A3L8PUG2_9GAMM</name>
<evidence type="ECO:0000313" key="3">
    <source>
        <dbReference type="EMBL" id="RLV58233.1"/>
    </source>
</evidence>
<dbReference type="SUPFAM" id="SSF52540">
    <property type="entry name" value="P-loop containing nucleoside triphosphate hydrolases"/>
    <property type="match status" value="1"/>
</dbReference>
<feature type="domain" description="ATPase AAA-type core" evidence="2">
    <location>
        <begin position="993"/>
        <end position="1147"/>
    </location>
</feature>
<comment type="caution">
    <text evidence="3">The sequence shown here is derived from an EMBL/GenBank/DDBJ whole genome shotgun (WGS) entry which is preliminary data.</text>
</comment>
<dbReference type="GO" id="GO:0016887">
    <property type="term" value="F:ATP hydrolysis activity"/>
    <property type="evidence" value="ECO:0007669"/>
    <property type="project" value="InterPro"/>
</dbReference>
<dbReference type="PANTHER" id="PTHR23077">
    <property type="entry name" value="AAA-FAMILY ATPASE"/>
    <property type="match status" value="1"/>
</dbReference>
<keyword evidence="4" id="KW-1185">Reference proteome</keyword>
<keyword evidence="1" id="KW-0175">Coiled coil</keyword>
<evidence type="ECO:0000256" key="1">
    <source>
        <dbReference type="SAM" id="Coils"/>
    </source>
</evidence>
<dbReference type="Gene3D" id="3.40.50.300">
    <property type="entry name" value="P-loop containing nucleotide triphosphate hydrolases"/>
    <property type="match status" value="1"/>
</dbReference>
<dbReference type="Pfam" id="PF00004">
    <property type="entry name" value="AAA"/>
    <property type="match status" value="1"/>
</dbReference>
<sequence>MVIKRECPKSDSIIQAERLLDNNVTHPNEVRIKRSWSFSEGITPSVVVDFQQLKQNVHTSQVNPQPFLLPIKTLALIQASPQIIPRCIDNSTALCSFMNMEDFAQMALFSKSLLVLINGNAHKVVPHSNVPRGEIVVNPSIETSDNTVKVTKLHEKYPVFSEALVAIKLSQSVNERFMPICWNEVSAISQCISQALAGVPVQQGQSYKIKVPYNVNRYRDSGNKVAPRHEQLLLDIEFEVTPIYKADKNKGTFRKIVVADTQKLSLLLVPTSETDFKYSHPQSHSANALVSKIAVKASLPDNYLKLNHKDYARLLSLSEQKREQGSILVSLTDAKGCESYVYAAHDENVQEPTMAIAPTTDIKDARFNITPVTKSLSYSTAIELELKWHPDFTNQAALKNVKIDELVKKQLPIVPMYEGKEFVVCLSDNDVAHMGVVTVKVLNVENDSGEKQSLYNPDKAKCEVALYCSQLHENKRVETAVQVKKIRYQPVENEIWANPRHKLLSIISVEDMLLLERTGNTKSPSSKIRTQNVYINNTLVQVVSHPGLHHGQIIINPDYAHVLNQPTLILKPFTDNETPVGSARIHIRLENDQECESLLPLKYNEHSPMITAITQALHTLPIHEGLVYHLDVIYDANVLVEKDREVPLQQRFRTLRVVFTASPLFPPEKLALVNPPILEIDEQVPQKTEKKHAKEKDVKDAEGNKALLVRNPILDAPNLITPLHYTFTGKEFSVVLKPEVKNQFEYCLTQWEPSEPILNKSVIANNALRHNYLAMEKSNFDTLFMGHQPEVRQQGLVVISLGSGQRRYYFARATGEIDIIRDYLYLCNAITEERHYPYDVVASSHPLPMAESVDIVFTWHDIHRHAHQHSKEHIESLIKEQLTTVVLEVGKEFYTWLDVDDEWKSCIIVGEVKSITGTGDTTKEPAYAYTTRTKLNIIFEDTTIISGKHIPPCSVEKAKARLCKGLVGVEDIAISLIDGMIMPFGTAAMNNFILLHGLPGNGKSSIAYNALIGAGINPVEIQSIGGSELLGSDPEATKKNLEEFFKELCHDNEIKKLKDKSNRTFSRPRRGYIINELDLLLGKEGKKGRSNEQAAAYGWFLQQFQPGSQGGKEYFSLNVVVIATSNCELSAFSKSLKRNGRMGLQLKMSNPNENQCAEIIKQKTEENKEKFELKVDSKQLANVTKLMCSKGACAKDVVFYMDKAFQLAKQHAQEKDSSATAPFSVEERDLIDALFSPEKIKQNQEKLAKEYQEELPPYRMSDAEEKVLSQIKKMCETITMVRGRNGIIVVDKSEAIRMEQFLRNLVEGASGFYHYERLEEGASDLSVIMTLSETTEQVKSLLIIEDLESLLVSKPNEKAVIVSGIEESLRQKSKNIIFVVFVNKYSLRFWKDAQFTKPPIAKYQIEHELSHDEQEEYIQEHYPCTINTQRQLLRTLEGHKSRQLTHEGIHQFAVPIQDKGKETYTWDFKGLKEYLKECEMLTSKVSMTNGIYT</sequence>
<reference evidence="3 4" key="1">
    <citation type="submission" date="2018-09" db="EMBL/GenBank/DDBJ databases">
        <title>Phylogeny of the Shewanellaceae, and recommendation for two new genera, Pseudoshewanella and Parashewanella.</title>
        <authorList>
            <person name="Wang G."/>
        </authorList>
    </citation>
    <scope>NUCLEOTIDE SEQUENCE [LARGE SCALE GENOMIC DNA]</scope>
    <source>
        <strain evidence="3 4">C51</strain>
    </source>
</reference>
<protein>
    <submittedName>
        <fullName evidence="3">AAA family ATPase</fullName>
    </submittedName>
</protein>
<dbReference type="InterPro" id="IPR050168">
    <property type="entry name" value="AAA_ATPase_domain"/>
</dbReference>
<dbReference type="EMBL" id="QZEI01000086">
    <property type="protein sequence ID" value="RLV58233.1"/>
    <property type="molecule type" value="Genomic_DNA"/>
</dbReference>
<accession>A0A3L8PUG2</accession>
<dbReference type="InterPro" id="IPR003959">
    <property type="entry name" value="ATPase_AAA_core"/>
</dbReference>
<organism evidence="3 4">
    <name type="scientific">Parashewanella curva</name>
    <dbReference type="NCBI Taxonomy" id="2338552"/>
    <lineage>
        <taxon>Bacteria</taxon>
        <taxon>Pseudomonadati</taxon>
        <taxon>Pseudomonadota</taxon>
        <taxon>Gammaproteobacteria</taxon>
        <taxon>Alteromonadales</taxon>
        <taxon>Shewanellaceae</taxon>
        <taxon>Parashewanella</taxon>
    </lineage>
</organism>